<keyword evidence="2" id="KW-1185">Reference proteome</keyword>
<gene>
    <name evidence="1" type="ORF">QFW77_18420</name>
</gene>
<comment type="caution">
    <text evidence="1">The sequence shown here is derived from an EMBL/GenBank/DDBJ whole genome shotgun (WGS) entry which is preliminary data.</text>
</comment>
<proteinExistence type="predicted"/>
<protein>
    <submittedName>
        <fullName evidence="1">TIGR04255 family protein</fullName>
    </submittedName>
</protein>
<evidence type="ECO:0000313" key="1">
    <source>
        <dbReference type="EMBL" id="MDH5824945.1"/>
    </source>
</evidence>
<dbReference type="Proteomes" id="UP001156940">
    <property type="component" value="Unassembled WGS sequence"/>
</dbReference>
<sequence>MTHPLLVHPPLVEIIAEVRLEDDGAPSKGVGVQFTMPDDAKFVSFGIAVGHQGYTNLERLVPPGFPVPHGAVIYRYRRPNAEEPTLYQLGADVFTANALPPYDSWTSFRPHVVSGLEAAFAVGVLTKGRRVRASLKYVDAFSGESLLGRTPSVFLQDLLGLNYSMPKCMATDREPRTLRFSTESYCAEDAIFALEAGAGKKDQADAVILNTTASSSLRAETVESILEKLDVLQALLHDAFLELIERFPGDPSS</sequence>
<name>A0ABT6JEF5_9GAMM</name>
<dbReference type="EMBL" id="JARXRM010000046">
    <property type="protein sequence ID" value="MDH5824945.1"/>
    <property type="molecule type" value="Genomic_DNA"/>
</dbReference>
<reference evidence="1 2" key="1">
    <citation type="submission" date="2023-04" db="EMBL/GenBank/DDBJ databases">
        <title>Luteimonas endophyticus RD2P54.</title>
        <authorList>
            <person name="Sun J.-Q."/>
        </authorList>
    </citation>
    <scope>NUCLEOTIDE SEQUENCE [LARGE SCALE GENOMIC DNA]</scope>
    <source>
        <strain evidence="1 2">RD2P54</strain>
    </source>
</reference>
<dbReference type="NCBIfam" id="TIGR04255">
    <property type="entry name" value="sporadTIGR04255"/>
    <property type="match status" value="1"/>
</dbReference>
<dbReference type="RefSeq" id="WP_280576327.1">
    <property type="nucleotide sequence ID" value="NZ_JARXRM010000046.1"/>
</dbReference>
<accession>A0ABT6JEF5</accession>
<dbReference type="InterPro" id="IPR026349">
    <property type="entry name" value="CHP04255"/>
</dbReference>
<organism evidence="1 2">
    <name type="scientific">Luteimonas endophytica</name>
    <dbReference type="NCBI Taxonomy" id="3042023"/>
    <lineage>
        <taxon>Bacteria</taxon>
        <taxon>Pseudomonadati</taxon>
        <taxon>Pseudomonadota</taxon>
        <taxon>Gammaproteobacteria</taxon>
        <taxon>Lysobacterales</taxon>
        <taxon>Lysobacteraceae</taxon>
        <taxon>Luteimonas</taxon>
    </lineage>
</organism>
<evidence type="ECO:0000313" key="2">
    <source>
        <dbReference type="Proteomes" id="UP001156940"/>
    </source>
</evidence>